<evidence type="ECO:0000313" key="4">
    <source>
        <dbReference type="Proteomes" id="UP000249886"/>
    </source>
</evidence>
<dbReference type="AlphaFoldDB" id="A0A8B4H8W6"/>
<reference evidence="3 4" key="1">
    <citation type="submission" date="2018-06" db="EMBL/GenBank/DDBJ databases">
        <authorList>
            <consortium name="Pathogen Informatics"/>
            <person name="Doyle S."/>
        </authorList>
    </citation>
    <scope>NUCLEOTIDE SEQUENCE [LARGE SCALE GENOMIC DNA]</scope>
    <source>
        <strain evidence="3 4">NCTC10254</strain>
    </source>
</reference>
<sequence length="157" mass="16418">MTLPNFPSSGDSGDAGQPGGLPNYDAMPSGPVVPSGPMMGMDDASLAGLKKNTMAVVALVLAIIGLLLCWVPLFGTALLLGALTIAIIALVKAKNYPQLTARRGMSITALIIAVLALILNLVISFLLYYVYSVAPECADISDSLARRQCLEQKLKAN</sequence>
<accession>A0A8B4H8W6</accession>
<dbReference type="GeneID" id="84574050"/>
<name>A0A8B4H8W6_9CORY</name>
<proteinExistence type="predicted"/>
<dbReference type="Proteomes" id="UP000249886">
    <property type="component" value="Unassembled WGS sequence"/>
</dbReference>
<feature type="compositionally biased region" description="Polar residues" evidence="1">
    <location>
        <begin position="1"/>
        <end position="11"/>
    </location>
</feature>
<keyword evidence="2" id="KW-0812">Transmembrane</keyword>
<dbReference type="RefSeq" id="WP_225866098.1">
    <property type="nucleotide sequence ID" value="NZ_CP050134.2"/>
</dbReference>
<protein>
    <submittedName>
        <fullName evidence="3">Hypothetical membrane protein</fullName>
    </submittedName>
</protein>
<gene>
    <name evidence="3" type="ORF">NCTC10254_01839</name>
</gene>
<keyword evidence="2" id="KW-0472">Membrane</keyword>
<dbReference type="EMBL" id="UARK01000023">
    <property type="protein sequence ID" value="SPW30731.1"/>
    <property type="molecule type" value="Genomic_DNA"/>
</dbReference>
<keyword evidence="2" id="KW-1133">Transmembrane helix</keyword>
<comment type="caution">
    <text evidence="3">The sequence shown here is derived from an EMBL/GenBank/DDBJ whole genome shotgun (WGS) entry which is preliminary data.</text>
</comment>
<feature type="region of interest" description="Disordered" evidence="1">
    <location>
        <begin position="1"/>
        <end position="20"/>
    </location>
</feature>
<feature type="transmembrane region" description="Helical" evidence="2">
    <location>
        <begin position="55"/>
        <end position="88"/>
    </location>
</feature>
<evidence type="ECO:0000313" key="3">
    <source>
        <dbReference type="EMBL" id="SPW30731.1"/>
    </source>
</evidence>
<feature type="transmembrane region" description="Helical" evidence="2">
    <location>
        <begin position="109"/>
        <end position="131"/>
    </location>
</feature>
<organism evidence="3 4">
    <name type="scientific">Corynebacterium matruchotii</name>
    <dbReference type="NCBI Taxonomy" id="43768"/>
    <lineage>
        <taxon>Bacteria</taxon>
        <taxon>Bacillati</taxon>
        <taxon>Actinomycetota</taxon>
        <taxon>Actinomycetes</taxon>
        <taxon>Mycobacteriales</taxon>
        <taxon>Corynebacteriaceae</taxon>
        <taxon>Corynebacterium</taxon>
    </lineage>
</organism>
<evidence type="ECO:0000256" key="2">
    <source>
        <dbReference type="SAM" id="Phobius"/>
    </source>
</evidence>
<evidence type="ECO:0000256" key="1">
    <source>
        <dbReference type="SAM" id="MobiDB-lite"/>
    </source>
</evidence>